<sequence>MASIFCQVTKYSKYFDYLIMNYSSINYLSMDYLGKCIVCNLRECNVSHFQQNFKNWTSDNNDIDKFIQDTQLSAHNKIYNALEWIPYYKLHNIKGIESSKLYRANWIGGHINKWDDKKHKWKRGGQNMFVVLKNLNNSEFMDEIALYYKLSSGQPYIIKFYGITQDPETKNYMMVLRYTENKNYLYTNDIICESCNCICIAKRFQLNFNNWTSGNIDIDKFIQDTQLSTHNKIYNALEWIPYYKLHNIENIAKDESSKVSIANWIDGHINKWDDKKHKWRREDQNMSVVLKSLNNSKFMDEITLYYKLLNRRPYTIEFYGITQDLETNTYMMVLKYIENNTYLYASDIICKNCNCICIAKRFQLNFNNWTSGNNYIDKFIQDTQLSAHSEYKLSNVLEWIPYDKLHNIKDIGEDEIYKVYKANWIDGHINKWDNKKHKWKREGQNMFVVLKNLINSKLMDEIALYYKLSNGQPYIIKLYGITQDLETNNYMMVLKYVENNTYLYTMI</sequence>
<dbReference type="InterPro" id="IPR000719">
    <property type="entry name" value="Prot_kinase_dom"/>
</dbReference>
<dbReference type="Proteomes" id="UP000265703">
    <property type="component" value="Unassembled WGS sequence"/>
</dbReference>
<keyword evidence="3" id="KW-1185">Reference proteome</keyword>
<accession>A0A397SSV0</accession>
<protein>
    <recommendedName>
        <fullName evidence="1">Protein kinase domain-containing protein</fullName>
    </recommendedName>
</protein>
<evidence type="ECO:0000259" key="1">
    <source>
        <dbReference type="PROSITE" id="PS50011"/>
    </source>
</evidence>
<reference evidence="2 3" key="1">
    <citation type="submission" date="2018-06" db="EMBL/GenBank/DDBJ databases">
        <title>Comparative genomics reveals the genomic features of Rhizophagus irregularis, R. cerebriforme, R. diaphanum and Gigaspora rosea, and their symbiotic lifestyle signature.</title>
        <authorList>
            <person name="Morin E."/>
            <person name="San Clemente H."/>
            <person name="Chen E.C.H."/>
            <person name="De La Providencia I."/>
            <person name="Hainaut M."/>
            <person name="Kuo A."/>
            <person name="Kohler A."/>
            <person name="Murat C."/>
            <person name="Tang N."/>
            <person name="Roy S."/>
            <person name="Loubradou J."/>
            <person name="Henrissat B."/>
            <person name="Grigoriev I.V."/>
            <person name="Corradi N."/>
            <person name="Roux C."/>
            <person name="Martin F.M."/>
        </authorList>
    </citation>
    <scope>NUCLEOTIDE SEQUENCE [LARGE SCALE GENOMIC DNA]</scope>
    <source>
        <strain evidence="2 3">DAOM 227022</strain>
    </source>
</reference>
<dbReference type="EMBL" id="QKYT01000234">
    <property type="protein sequence ID" value="RIA89078.1"/>
    <property type="molecule type" value="Genomic_DNA"/>
</dbReference>
<dbReference type="OrthoDB" id="2443204at2759"/>
<dbReference type="GO" id="GO:0004672">
    <property type="term" value="F:protein kinase activity"/>
    <property type="evidence" value="ECO:0007669"/>
    <property type="project" value="InterPro"/>
</dbReference>
<name>A0A397SSV0_9GLOM</name>
<evidence type="ECO:0000313" key="3">
    <source>
        <dbReference type="Proteomes" id="UP000265703"/>
    </source>
</evidence>
<dbReference type="AlphaFoldDB" id="A0A397SSV0"/>
<comment type="caution">
    <text evidence="2">The sequence shown here is derived from an EMBL/GenBank/DDBJ whole genome shotgun (WGS) entry which is preliminary data.</text>
</comment>
<dbReference type="Gene3D" id="1.10.10.1010">
    <property type="entry name" value="Intein homing endonuclease, domain IV"/>
    <property type="match status" value="3"/>
</dbReference>
<organism evidence="2 3">
    <name type="scientific">Glomus cerebriforme</name>
    <dbReference type="NCBI Taxonomy" id="658196"/>
    <lineage>
        <taxon>Eukaryota</taxon>
        <taxon>Fungi</taxon>
        <taxon>Fungi incertae sedis</taxon>
        <taxon>Mucoromycota</taxon>
        <taxon>Glomeromycotina</taxon>
        <taxon>Glomeromycetes</taxon>
        <taxon>Glomerales</taxon>
        <taxon>Glomeraceae</taxon>
        <taxon>Glomus</taxon>
    </lineage>
</organism>
<proteinExistence type="predicted"/>
<evidence type="ECO:0000313" key="2">
    <source>
        <dbReference type="EMBL" id="RIA89078.1"/>
    </source>
</evidence>
<dbReference type="GO" id="GO:0005524">
    <property type="term" value="F:ATP binding"/>
    <property type="evidence" value="ECO:0007669"/>
    <property type="project" value="InterPro"/>
</dbReference>
<feature type="domain" description="Protein kinase" evidence="1">
    <location>
        <begin position="405"/>
        <end position="507"/>
    </location>
</feature>
<gene>
    <name evidence="2" type="ORF">C1645_215088</name>
</gene>
<dbReference type="PROSITE" id="PS50011">
    <property type="entry name" value="PROTEIN_KINASE_DOM"/>
    <property type="match status" value="1"/>
</dbReference>